<keyword evidence="3" id="KW-1185">Reference proteome</keyword>
<dbReference type="Proteomes" id="UP000570361">
    <property type="component" value="Unassembled WGS sequence"/>
</dbReference>
<evidence type="ECO:0000313" key="3">
    <source>
        <dbReference type="Proteomes" id="UP000570361"/>
    </source>
</evidence>
<organism evidence="2 3">
    <name type="scientific">Paenibacillus phyllosphaerae</name>
    <dbReference type="NCBI Taxonomy" id="274593"/>
    <lineage>
        <taxon>Bacteria</taxon>
        <taxon>Bacillati</taxon>
        <taxon>Bacillota</taxon>
        <taxon>Bacilli</taxon>
        <taxon>Bacillales</taxon>
        <taxon>Paenibacillaceae</taxon>
        <taxon>Paenibacillus</taxon>
    </lineage>
</organism>
<protein>
    <submittedName>
        <fullName evidence="2">Uncharacterized protein</fullName>
    </submittedName>
</protein>
<feature type="transmembrane region" description="Helical" evidence="1">
    <location>
        <begin position="130"/>
        <end position="151"/>
    </location>
</feature>
<keyword evidence="1" id="KW-0812">Transmembrane</keyword>
<dbReference type="EMBL" id="JACHXK010000024">
    <property type="protein sequence ID" value="MBB3113952.1"/>
    <property type="molecule type" value="Genomic_DNA"/>
</dbReference>
<accession>A0A7W5FR62</accession>
<evidence type="ECO:0000256" key="1">
    <source>
        <dbReference type="SAM" id="Phobius"/>
    </source>
</evidence>
<keyword evidence="1" id="KW-1133">Transmembrane helix</keyword>
<sequence length="163" mass="18621">MFMLVICLVLLLIVLVLVILSWRAMIKRLGPVELAASIMFGSLMLQQLSYMLDYNLNLKDLSAEPWEMVALRMNQALLFPIMMTWCSTFTAVGVNWTNRVLIYLAGAASISLVMFFFKSMGFVHYTGWKGIYNFVQFILFIPLNDLFLTFFRTYALGRSGGAK</sequence>
<gene>
    <name evidence="2" type="ORF">FHS18_006068</name>
</gene>
<dbReference type="RefSeq" id="WP_183604019.1">
    <property type="nucleotide sequence ID" value="NZ_JACHXK010000024.1"/>
</dbReference>
<proteinExistence type="predicted"/>
<keyword evidence="1" id="KW-0472">Membrane</keyword>
<evidence type="ECO:0000313" key="2">
    <source>
        <dbReference type="EMBL" id="MBB3113952.1"/>
    </source>
</evidence>
<reference evidence="2 3" key="1">
    <citation type="submission" date="2020-08" db="EMBL/GenBank/DDBJ databases">
        <title>Genomic Encyclopedia of Type Strains, Phase III (KMG-III): the genomes of soil and plant-associated and newly described type strains.</title>
        <authorList>
            <person name="Whitman W."/>
        </authorList>
    </citation>
    <scope>NUCLEOTIDE SEQUENCE [LARGE SCALE GENOMIC DNA]</scope>
    <source>
        <strain evidence="2 3">CECT 5862</strain>
    </source>
</reference>
<name>A0A7W5FR62_9BACL</name>
<feature type="transmembrane region" description="Helical" evidence="1">
    <location>
        <begin position="73"/>
        <end position="94"/>
    </location>
</feature>
<feature type="transmembrane region" description="Helical" evidence="1">
    <location>
        <begin position="33"/>
        <end position="52"/>
    </location>
</feature>
<feature type="transmembrane region" description="Helical" evidence="1">
    <location>
        <begin position="100"/>
        <end position="118"/>
    </location>
</feature>
<comment type="caution">
    <text evidence="2">The sequence shown here is derived from an EMBL/GenBank/DDBJ whole genome shotgun (WGS) entry which is preliminary data.</text>
</comment>
<dbReference type="AlphaFoldDB" id="A0A7W5FR62"/>